<dbReference type="SUPFAM" id="SSF58104">
    <property type="entry name" value="Methyl-accepting chemotaxis protein (MCP) signaling domain"/>
    <property type="match status" value="1"/>
</dbReference>
<keyword evidence="6" id="KW-1185">Reference proteome</keyword>
<dbReference type="SMART" id="SM00062">
    <property type="entry name" value="PBPb"/>
    <property type="match status" value="1"/>
</dbReference>
<dbReference type="EMBL" id="CP009933">
    <property type="protein sequence ID" value="AKA70112.1"/>
    <property type="molecule type" value="Genomic_DNA"/>
</dbReference>
<organism evidence="5 6">
    <name type="scientific">Clostridium scatologenes</name>
    <dbReference type="NCBI Taxonomy" id="1548"/>
    <lineage>
        <taxon>Bacteria</taxon>
        <taxon>Bacillati</taxon>
        <taxon>Bacillota</taxon>
        <taxon>Clostridia</taxon>
        <taxon>Eubacteriales</taxon>
        <taxon>Clostridiaceae</taxon>
        <taxon>Clostridium</taxon>
    </lineage>
</organism>
<dbReference type="GO" id="GO:0007165">
    <property type="term" value="P:signal transduction"/>
    <property type="evidence" value="ECO:0007669"/>
    <property type="project" value="UniProtKB-KW"/>
</dbReference>
<dbReference type="PANTHER" id="PTHR32089:SF112">
    <property type="entry name" value="LYSOZYME-LIKE PROTEIN-RELATED"/>
    <property type="match status" value="1"/>
</dbReference>
<dbReference type="InterPro" id="IPR004089">
    <property type="entry name" value="MCPsignal_dom"/>
</dbReference>
<dbReference type="PROSITE" id="PS50111">
    <property type="entry name" value="CHEMOTAXIS_TRANSDUC_2"/>
    <property type="match status" value="1"/>
</dbReference>
<dbReference type="HOGENOM" id="CLU_472292_0_0_9"/>
<proteinExistence type="predicted"/>
<accession>A0A0E3K1F1</accession>
<dbReference type="GO" id="GO:0016020">
    <property type="term" value="C:membrane"/>
    <property type="evidence" value="ECO:0007669"/>
    <property type="project" value="InterPro"/>
</dbReference>
<dbReference type="Pfam" id="PF00015">
    <property type="entry name" value="MCPsignal"/>
    <property type="match status" value="1"/>
</dbReference>
<dbReference type="Pfam" id="PF00497">
    <property type="entry name" value="SBP_bac_3"/>
    <property type="match status" value="1"/>
</dbReference>
<sequence length="577" mass="65950">MIKIAFAFILILVVSNLIFACKIYEFSKQNKSGDLNFEKKSSNSKKIDDCIILFLKFINDIIQYSEYLLLSMKDISKQSTALTDNSELHITNLRKTKTQLEDMHDKLSNNLKISEEIKGTFGIVNDSVIEKQQQIIHSINEYKVVKENMKLSKKSIDDLVSYTVEVQGTINNINTISKQINMLALNASIEASRAGEYGKGFSVVADEIKKLSNETNEATNDIFRVLNNINKSAITTQTDVTKTISILDSQSSMLQKTVNSIDEIVQIVTNTLSNVETLTNKNVQSNNTCSNVNSTASLVLKSIGNDMSTIKQIDDSLRNENKCVEKLVSSTSEFKYLSKNLFNLLEEDENTIIAVTEEYPPFVIESKDINNQGIDIDIIREICNRKAINFKLFFAPFDLSLELVKDGSAHIISTLSYTEERSKFINFTNPYRDENRFILITNNDNPKTFNCYDDIKKCRVGIISMYTYPCNFLNDKDIIKDKNYKLDTLFYKLSKNQIDVILLNEYIGKYYINLNKIQDKVNISKYILEAHENFDARLGFSKKKNTENLTQIFNEGLKDLSKEGILKKIESKYINFI</sequence>
<dbReference type="RefSeq" id="WP_029160700.1">
    <property type="nucleotide sequence ID" value="NZ_CP009933.1"/>
</dbReference>
<dbReference type="InterPro" id="IPR001638">
    <property type="entry name" value="Solute-binding_3/MltF_N"/>
</dbReference>
<dbReference type="AlphaFoldDB" id="A0A0E3K1F1"/>
<dbReference type="Gene3D" id="1.10.287.950">
    <property type="entry name" value="Methyl-accepting chemotaxis protein"/>
    <property type="match status" value="1"/>
</dbReference>
<dbReference type="Proteomes" id="UP000033115">
    <property type="component" value="Chromosome"/>
</dbReference>
<keyword evidence="3" id="KW-0175">Coiled coil</keyword>
<keyword evidence="1 2" id="KW-0807">Transducer</keyword>
<dbReference type="PROSITE" id="PS51257">
    <property type="entry name" value="PROKAR_LIPOPROTEIN"/>
    <property type="match status" value="1"/>
</dbReference>
<dbReference type="PANTHER" id="PTHR32089">
    <property type="entry name" value="METHYL-ACCEPTING CHEMOTAXIS PROTEIN MCPB"/>
    <property type="match status" value="1"/>
</dbReference>
<evidence type="ECO:0000259" key="4">
    <source>
        <dbReference type="PROSITE" id="PS50111"/>
    </source>
</evidence>
<feature type="domain" description="Methyl-accepting transducer" evidence="4">
    <location>
        <begin position="64"/>
        <end position="300"/>
    </location>
</feature>
<gene>
    <name evidence="5" type="ORF">CSCA_2987</name>
</gene>
<feature type="coiled-coil region" evidence="3">
    <location>
        <begin position="90"/>
        <end position="117"/>
    </location>
</feature>
<name>A0A0E3K1F1_CLOSL</name>
<evidence type="ECO:0000313" key="6">
    <source>
        <dbReference type="Proteomes" id="UP000033115"/>
    </source>
</evidence>
<dbReference type="KEGG" id="csq:CSCA_2987"/>
<dbReference type="Gene3D" id="3.40.190.10">
    <property type="entry name" value="Periplasmic binding protein-like II"/>
    <property type="match status" value="2"/>
</dbReference>
<reference evidence="5 6" key="1">
    <citation type="journal article" date="2015" name="J. Biotechnol.">
        <title>Complete genome sequence of a malodorant-producing acetogen, Clostridium scatologenes ATCC 25775(T).</title>
        <authorList>
            <person name="Zhu Z."/>
            <person name="Guo T."/>
            <person name="Zheng H."/>
            <person name="Song T."/>
            <person name="Ouyang P."/>
            <person name="Xie J."/>
        </authorList>
    </citation>
    <scope>NUCLEOTIDE SEQUENCE [LARGE SCALE GENOMIC DNA]</scope>
    <source>
        <strain evidence="5 6">ATCC 25775</strain>
    </source>
</reference>
<evidence type="ECO:0000256" key="1">
    <source>
        <dbReference type="ARBA" id="ARBA00023224"/>
    </source>
</evidence>
<dbReference type="SMART" id="SM00283">
    <property type="entry name" value="MA"/>
    <property type="match status" value="1"/>
</dbReference>
<evidence type="ECO:0000256" key="3">
    <source>
        <dbReference type="SAM" id="Coils"/>
    </source>
</evidence>
<evidence type="ECO:0000313" key="5">
    <source>
        <dbReference type="EMBL" id="AKA70112.1"/>
    </source>
</evidence>
<protein>
    <submittedName>
        <fullName evidence="5">Methyl-accepting chemotaxis sensory transducer</fullName>
    </submittedName>
</protein>
<dbReference type="SUPFAM" id="SSF53850">
    <property type="entry name" value="Periplasmic binding protein-like II"/>
    <property type="match status" value="1"/>
</dbReference>
<dbReference type="STRING" id="1548.CSCA_2987"/>
<evidence type="ECO:0000256" key="2">
    <source>
        <dbReference type="PROSITE-ProRule" id="PRU00284"/>
    </source>
</evidence>